<dbReference type="SUPFAM" id="SSF46785">
    <property type="entry name" value="Winged helix' DNA-binding domain"/>
    <property type="match status" value="1"/>
</dbReference>
<evidence type="ECO:0000256" key="2">
    <source>
        <dbReference type="ARBA" id="ARBA00023242"/>
    </source>
</evidence>
<dbReference type="Pfam" id="PF00250">
    <property type="entry name" value="Forkhead"/>
    <property type="match status" value="1"/>
</dbReference>
<dbReference type="STRING" id="646526.A0A1W0E644"/>
<evidence type="ECO:0000256" key="1">
    <source>
        <dbReference type="ARBA" id="ARBA00023125"/>
    </source>
</evidence>
<dbReference type="GO" id="GO:0005634">
    <property type="term" value="C:nucleus"/>
    <property type="evidence" value="ECO:0007669"/>
    <property type="project" value="UniProtKB-SubCell"/>
</dbReference>
<dbReference type="GO" id="GO:0030154">
    <property type="term" value="P:cell differentiation"/>
    <property type="evidence" value="ECO:0007669"/>
    <property type="project" value="TreeGrafter"/>
</dbReference>
<keyword evidence="1 3" id="KW-0238">DNA-binding</keyword>
<dbReference type="EMBL" id="MNPJ01000017">
    <property type="protein sequence ID" value="OQS54720.1"/>
    <property type="molecule type" value="Genomic_DNA"/>
</dbReference>
<dbReference type="VEuPathDB" id="MicrosporidiaDB:EHP00_1000"/>
<evidence type="ECO:0000256" key="3">
    <source>
        <dbReference type="PROSITE-ProRule" id="PRU00089"/>
    </source>
</evidence>
<dbReference type="InterPro" id="IPR036390">
    <property type="entry name" value="WH_DNA-bd_sf"/>
</dbReference>
<dbReference type="PROSITE" id="PS50039">
    <property type="entry name" value="FORK_HEAD_3"/>
    <property type="match status" value="1"/>
</dbReference>
<evidence type="ECO:0000313" key="6">
    <source>
        <dbReference type="EMBL" id="OQS54720.1"/>
    </source>
</evidence>
<keyword evidence="2 3" id="KW-0539">Nucleus</keyword>
<dbReference type="OrthoDB" id="5954824at2759"/>
<comment type="subcellular location">
    <subcellularLocation>
        <location evidence="3">Nucleus</location>
    </subcellularLocation>
</comment>
<dbReference type="Gene3D" id="1.10.10.10">
    <property type="entry name" value="Winged helix-like DNA-binding domain superfamily/Winged helix DNA-binding domain"/>
    <property type="match status" value="1"/>
</dbReference>
<feature type="compositionally biased region" description="Polar residues" evidence="4">
    <location>
        <begin position="1"/>
        <end position="11"/>
    </location>
</feature>
<feature type="DNA-binding region" description="Fork-head" evidence="3">
    <location>
        <begin position="61"/>
        <end position="151"/>
    </location>
</feature>
<dbReference type="AlphaFoldDB" id="A0A1W0E644"/>
<feature type="region of interest" description="Disordered" evidence="4">
    <location>
        <begin position="1"/>
        <end position="22"/>
    </location>
</feature>
<dbReference type="InterPro" id="IPR050211">
    <property type="entry name" value="FOX_domain-containing"/>
</dbReference>
<name>A0A1W0E644_9MICR</name>
<dbReference type="PRINTS" id="PR00053">
    <property type="entry name" value="FORKHEAD"/>
</dbReference>
<dbReference type="PANTHER" id="PTHR11829">
    <property type="entry name" value="FORKHEAD BOX PROTEIN"/>
    <property type="match status" value="1"/>
</dbReference>
<organism evidence="6 7">
    <name type="scientific">Ecytonucleospora hepatopenaei</name>
    <dbReference type="NCBI Taxonomy" id="646526"/>
    <lineage>
        <taxon>Eukaryota</taxon>
        <taxon>Fungi</taxon>
        <taxon>Fungi incertae sedis</taxon>
        <taxon>Microsporidia</taxon>
        <taxon>Enterocytozoonidae</taxon>
        <taxon>Ecytonucleospora</taxon>
    </lineage>
</organism>
<dbReference type="PROSITE" id="PS00658">
    <property type="entry name" value="FORK_HEAD_2"/>
    <property type="match status" value="1"/>
</dbReference>
<dbReference type="PANTHER" id="PTHR11829:SF411">
    <property type="entry name" value="FORKHEAD BOX PROTEIN L2"/>
    <property type="match status" value="1"/>
</dbReference>
<gene>
    <name evidence="6" type="primary">foxi1e</name>
    <name evidence="6" type="ORF">EHP00_1000</name>
</gene>
<dbReference type="Proteomes" id="UP000192758">
    <property type="component" value="Unassembled WGS sequence"/>
</dbReference>
<evidence type="ECO:0000313" key="7">
    <source>
        <dbReference type="Proteomes" id="UP000192758"/>
    </source>
</evidence>
<dbReference type="FunFam" id="1.10.10.10:FF:000135">
    <property type="entry name" value="forkhead box protein G1"/>
    <property type="match status" value="1"/>
</dbReference>
<dbReference type="CDD" id="cd00059">
    <property type="entry name" value="FH_FOX"/>
    <property type="match status" value="1"/>
</dbReference>
<dbReference type="InterPro" id="IPR030456">
    <property type="entry name" value="TF_fork_head_CS_2"/>
</dbReference>
<comment type="caution">
    <text evidence="6">The sequence shown here is derived from an EMBL/GenBank/DDBJ whole genome shotgun (WGS) entry which is preliminary data.</text>
</comment>
<feature type="domain" description="Fork-head" evidence="5">
    <location>
        <begin position="61"/>
        <end position="151"/>
    </location>
</feature>
<protein>
    <submittedName>
        <fullName evidence="6">Foxi1e</fullName>
    </submittedName>
</protein>
<dbReference type="GO" id="GO:0000978">
    <property type="term" value="F:RNA polymerase II cis-regulatory region sequence-specific DNA binding"/>
    <property type="evidence" value="ECO:0007669"/>
    <property type="project" value="TreeGrafter"/>
</dbReference>
<reference evidence="6 7" key="1">
    <citation type="journal article" date="2017" name="Environ. Microbiol.">
        <title>Decay of the glycolytic pathway and adaptation to intranuclear parasitism within Enterocytozoonidae microsporidia.</title>
        <authorList>
            <person name="Wiredu Boakye D."/>
            <person name="Jaroenlak P."/>
            <person name="Prachumwat A."/>
            <person name="Williams T.A."/>
            <person name="Bateman K.S."/>
            <person name="Itsathitphaisarn O."/>
            <person name="Sritunyalucksana K."/>
            <person name="Paszkiewicz K.H."/>
            <person name="Moore K.A."/>
            <person name="Stentiford G.D."/>
            <person name="Williams B.A."/>
        </authorList>
    </citation>
    <scope>NUCLEOTIDE SEQUENCE [LARGE SCALE GENOMIC DNA]</scope>
    <source>
        <strain evidence="6 7">TH1</strain>
    </source>
</reference>
<dbReference type="InterPro" id="IPR036388">
    <property type="entry name" value="WH-like_DNA-bd_sf"/>
</dbReference>
<dbReference type="GO" id="GO:0009653">
    <property type="term" value="P:anatomical structure morphogenesis"/>
    <property type="evidence" value="ECO:0007669"/>
    <property type="project" value="TreeGrafter"/>
</dbReference>
<evidence type="ECO:0000256" key="4">
    <source>
        <dbReference type="SAM" id="MobiDB-lite"/>
    </source>
</evidence>
<evidence type="ECO:0000259" key="5">
    <source>
        <dbReference type="PROSITE" id="PS50039"/>
    </source>
</evidence>
<proteinExistence type="predicted"/>
<dbReference type="SMART" id="SM00339">
    <property type="entry name" value="FH"/>
    <property type="match status" value="1"/>
</dbReference>
<dbReference type="GO" id="GO:0000981">
    <property type="term" value="F:DNA-binding transcription factor activity, RNA polymerase II-specific"/>
    <property type="evidence" value="ECO:0007669"/>
    <property type="project" value="TreeGrafter"/>
</dbReference>
<sequence>MYKPTDQNTTGPGFKGSFDGEYNASLDEDRYGQKDEISDNFHANRPSAFYESTEMTMNSRRPNVSYAELITMAIESSPEQMLTLKEIYHWISSNYPYFEMKKVGWQNSIRHNLSLNRCFFKVPRQEGTRGKGSFWKINYEFQNVKVNYRTRKYTYVTPNHSIHSLTQILNDNNLLGDSIGVNESSHHKTTIFNGNLRNDEEYFESHPHAEGHDASEDNKMDRIFSFK</sequence>
<keyword evidence="7" id="KW-1185">Reference proteome</keyword>
<dbReference type="InterPro" id="IPR001766">
    <property type="entry name" value="Fork_head_dom"/>
</dbReference>
<accession>A0A1W0E644</accession>